<dbReference type="SMART" id="SM00152">
    <property type="entry name" value="THY"/>
    <property type="match status" value="1"/>
</dbReference>
<evidence type="ECO:0000256" key="6">
    <source>
        <dbReference type="ARBA" id="ARBA00025497"/>
    </source>
</evidence>
<evidence type="ECO:0000256" key="3">
    <source>
        <dbReference type="ARBA" id="ARBA00022490"/>
    </source>
</evidence>
<evidence type="ECO:0000256" key="1">
    <source>
        <dbReference type="ARBA" id="ARBA00004245"/>
    </source>
</evidence>
<dbReference type="Proteomes" id="UP000694680">
    <property type="component" value="Chromosome 2"/>
</dbReference>
<evidence type="ECO:0000313" key="9">
    <source>
        <dbReference type="Proteomes" id="UP000694680"/>
    </source>
</evidence>
<dbReference type="PANTHER" id="PTHR12021">
    <property type="entry name" value="THYMOSIN BETA"/>
    <property type="match status" value="1"/>
</dbReference>
<reference evidence="8" key="2">
    <citation type="submission" date="2025-08" db="UniProtKB">
        <authorList>
            <consortium name="Ensembl"/>
        </authorList>
    </citation>
    <scope>IDENTIFICATION</scope>
</reference>
<dbReference type="Pfam" id="PF01290">
    <property type="entry name" value="Thymosin"/>
    <property type="match status" value="1"/>
</dbReference>
<sequence>MADKPDISEVQSFDKTKLKKTETQEKNPLPTKESAFRHVHPPPPNSSVCESLFPHVLCLFFLLRSHRTGEGGVVKPLSVVMHCTPPPSSRIALFSVTSS</sequence>
<dbReference type="InterPro" id="IPR038386">
    <property type="entry name" value="Beta-thymosin_sf"/>
</dbReference>
<evidence type="ECO:0000256" key="4">
    <source>
        <dbReference type="ARBA" id="ARBA00023203"/>
    </source>
</evidence>
<evidence type="ECO:0000256" key="5">
    <source>
        <dbReference type="ARBA" id="ARBA00023212"/>
    </source>
</evidence>
<evidence type="ECO:0000256" key="2">
    <source>
        <dbReference type="ARBA" id="ARBA00009511"/>
    </source>
</evidence>
<keyword evidence="5" id="KW-0206">Cytoskeleton</keyword>
<dbReference type="GO" id="GO:0007015">
    <property type="term" value="P:actin filament organization"/>
    <property type="evidence" value="ECO:0007669"/>
    <property type="project" value="InterPro"/>
</dbReference>
<gene>
    <name evidence="8" type="primary">tmsb4x</name>
</gene>
<dbReference type="GO" id="GO:0005856">
    <property type="term" value="C:cytoskeleton"/>
    <property type="evidence" value="ECO:0007669"/>
    <property type="project" value="UniProtKB-SubCell"/>
</dbReference>
<dbReference type="GO" id="GO:0005737">
    <property type="term" value="C:cytoplasm"/>
    <property type="evidence" value="ECO:0007669"/>
    <property type="project" value="TreeGrafter"/>
</dbReference>
<keyword evidence="4" id="KW-0009">Actin-binding</keyword>
<evidence type="ECO:0008006" key="10">
    <source>
        <dbReference type="Google" id="ProtNLM"/>
    </source>
</evidence>
<feature type="region of interest" description="Disordered" evidence="7">
    <location>
        <begin position="1"/>
        <end position="41"/>
    </location>
</feature>
<organism evidence="8 9">
    <name type="scientific">Gouania willdenowi</name>
    <name type="common">Blunt-snouted clingfish</name>
    <name type="synonym">Lepadogaster willdenowi</name>
    <dbReference type="NCBI Taxonomy" id="441366"/>
    <lineage>
        <taxon>Eukaryota</taxon>
        <taxon>Metazoa</taxon>
        <taxon>Chordata</taxon>
        <taxon>Craniata</taxon>
        <taxon>Vertebrata</taxon>
        <taxon>Euteleostomi</taxon>
        <taxon>Actinopterygii</taxon>
        <taxon>Neopterygii</taxon>
        <taxon>Teleostei</taxon>
        <taxon>Neoteleostei</taxon>
        <taxon>Acanthomorphata</taxon>
        <taxon>Ovalentaria</taxon>
        <taxon>Blenniimorphae</taxon>
        <taxon>Blenniiformes</taxon>
        <taxon>Gobiesocoidei</taxon>
        <taxon>Gobiesocidae</taxon>
        <taxon>Gobiesocinae</taxon>
        <taxon>Gouania</taxon>
    </lineage>
</organism>
<accession>A0A8C5ETB6</accession>
<name>A0A8C5ETB6_GOUWI</name>
<keyword evidence="9" id="KW-1185">Reference proteome</keyword>
<dbReference type="AlphaFoldDB" id="A0A8C5ETB6"/>
<reference evidence="8" key="1">
    <citation type="submission" date="2020-06" db="EMBL/GenBank/DDBJ databases">
        <authorList>
            <consortium name="Wellcome Sanger Institute Data Sharing"/>
        </authorList>
    </citation>
    <scope>NUCLEOTIDE SEQUENCE [LARGE SCALE GENOMIC DNA]</scope>
</reference>
<feature type="compositionally biased region" description="Basic and acidic residues" evidence="7">
    <location>
        <begin position="1"/>
        <end position="25"/>
    </location>
</feature>
<dbReference type="GO" id="GO:0030334">
    <property type="term" value="P:regulation of cell migration"/>
    <property type="evidence" value="ECO:0007669"/>
    <property type="project" value="TreeGrafter"/>
</dbReference>
<evidence type="ECO:0000313" key="8">
    <source>
        <dbReference type="Ensembl" id="ENSGWIP00000026479.1"/>
    </source>
</evidence>
<proteinExistence type="inferred from homology"/>
<evidence type="ECO:0000256" key="7">
    <source>
        <dbReference type="SAM" id="MobiDB-lite"/>
    </source>
</evidence>
<dbReference type="PANTHER" id="PTHR12021:SF26">
    <property type="entry name" value="THYMOSIN BETA"/>
    <property type="match status" value="1"/>
</dbReference>
<dbReference type="FunFam" id="1.20.5.520:FF:000001">
    <property type="entry name" value="Thymosin beta"/>
    <property type="match status" value="1"/>
</dbReference>
<comment type="function">
    <text evidence="6">Plays an important role in the organization of the cytoskeleton. Binds to and sequesters actin monomers (G actin) and therefore inhibits actin polymerization.</text>
</comment>
<dbReference type="Ensembl" id="ENSGWIT00000028922.1">
    <property type="protein sequence ID" value="ENSGWIP00000026479.1"/>
    <property type="gene ID" value="ENSGWIG00000013896.1"/>
</dbReference>
<comment type="subcellular location">
    <subcellularLocation>
        <location evidence="1">Cytoplasm</location>
        <location evidence="1">Cytoskeleton</location>
    </subcellularLocation>
</comment>
<dbReference type="GO" id="GO:0003785">
    <property type="term" value="F:actin monomer binding"/>
    <property type="evidence" value="ECO:0007669"/>
    <property type="project" value="InterPro"/>
</dbReference>
<protein>
    <recommendedName>
        <fullName evidence="10">Thymosin beta</fullName>
    </recommendedName>
</protein>
<dbReference type="Gene3D" id="1.20.5.520">
    <property type="entry name" value="Single helix bin"/>
    <property type="match status" value="1"/>
</dbReference>
<comment type="similarity">
    <text evidence="2">Belongs to the thymosin beta family.</text>
</comment>
<keyword evidence="3" id="KW-0963">Cytoplasm</keyword>
<reference evidence="8" key="3">
    <citation type="submission" date="2025-09" db="UniProtKB">
        <authorList>
            <consortium name="Ensembl"/>
        </authorList>
    </citation>
    <scope>IDENTIFICATION</scope>
</reference>
<dbReference type="InterPro" id="IPR001152">
    <property type="entry name" value="Beta-thymosin"/>
</dbReference>
<dbReference type="CDD" id="cd22059">
    <property type="entry name" value="WH2_BetaT"/>
    <property type="match status" value="1"/>
</dbReference>
<dbReference type="PROSITE" id="PS00500">
    <property type="entry name" value="THYMOSIN_B4"/>
    <property type="match status" value="1"/>
</dbReference>